<keyword evidence="8" id="KW-0119">Carbohydrate metabolism</keyword>
<evidence type="ECO:0000256" key="5">
    <source>
        <dbReference type="ARBA" id="ARBA00022741"/>
    </source>
</evidence>
<evidence type="ECO:0000256" key="7">
    <source>
        <dbReference type="ARBA" id="ARBA00023056"/>
    </source>
</evidence>
<keyword evidence="3" id="KW-0808">Transferase</keyword>
<protein>
    <submittedName>
        <fullName evidence="11">Sugar phosphate nucleotidyltransferase</fullName>
    </submittedName>
</protein>
<comment type="caution">
    <text evidence="11">The sequence shown here is derived from an EMBL/GenBank/DDBJ whole genome shotgun (WGS) entry which is preliminary data.</text>
</comment>
<keyword evidence="2" id="KW-0321">Glycogen metabolism</keyword>
<dbReference type="Proteomes" id="UP001595377">
    <property type="component" value="Unassembled WGS sequence"/>
</dbReference>
<dbReference type="Pfam" id="PF24894">
    <property type="entry name" value="Hexapep_GlmU"/>
    <property type="match status" value="1"/>
</dbReference>
<accession>A0ABV7DE84</accession>
<dbReference type="Gene3D" id="3.90.550.10">
    <property type="entry name" value="Spore Coat Polysaccharide Biosynthesis Protein SpsA, Chain A"/>
    <property type="match status" value="1"/>
</dbReference>
<evidence type="ECO:0000259" key="9">
    <source>
        <dbReference type="Pfam" id="PF00483"/>
    </source>
</evidence>
<evidence type="ECO:0000256" key="4">
    <source>
        <dbReference type="ARBA" id="ARBA00022695"/>
    </source>
</evidence>
<dbReference type="EMBL" id="JBHRSP010000015">
    <property type="protein sequence ID" value="MFC3073256.1"/>
    <property type="molecule type" value="Genomic_DNA"/>
</dbReference>
<keyword evidence="12" id="KW-1185">Reference proteome</keyword>
<dbReference type="SUPFAM" id="SSF53448">
    <property type="entry name" value="Nucleotide-diphospho-sugar transferases"/>
    <property type="match status" value="1"/>
</dbReference>
<dbReference type="InterPro" id="IPR029044">
    <property type="entry name" value="Nucleotide-diphossugar_trans"/>
</dbReference>
<dbReference type="InterPro" id="IPR056818">
    <property type="entry name" value="GlmU/GlgC-like_hexapep"/>
</dbReference>
<keyword evidence="6" id="KW-0067">ATP-binding</keyword>
<dbReference type="InterPro" id="IPR011831">
    <property type="entry name" value="ADP-Glc_PPase"/>
</dbReference>
<dbReference type="InterPro" id="IPR011004">
    <property type="entry name" value="Trimer_LpxA-like_sf"/>
</dbReference>
<dbReference type="RefSeq" id="WP_257311286.1">
    <property type="nucleotide sequence ID" value="NZ_JANFDG010000001.1"/>
</dbReference>
<keyword evidence="7" id="KW-0320">Glycogen biosynthesis</keyword>
<evidence type="ECO:0000256" key="2">
    <source>
        <dbReference type="ARBA" id="ARBA00022600"/>
    </source>
</evidence>
<feature type="domain" description="Glucose-1-phosphate adenylyltransferase/Bifunctional protein GlmU-like C-terminal hexapeptide" evidence="10">
    <location>
        <begin position="316"/>
        <end position="390"/>
    </location>
</feature>
<keyword evidence="4" id="KW-0548">Nucleotidyltransferase</keyword>
<comment type="similarity">
    <text evidence="1">Belongs to the bacterial/plant glucose-1-phosphate adenylyltransferase family.</text>
</comment>
<dbReference type="InterPro" id="IPR005836">
    <property type="entry name" value="ADP_Glu_pyroP_CS"/>
</dbReference>
<evidence type="ECO:0000313" key="11">
    <source>
        <dbReference type="EMBL" id="MFC3073256.1"/>
    </source>
</evidence>
<dbReference type="PANTHER" id="PTHR43523">
    <property type="entry name" value="GLUCOSE-1-PHOSPHATE ADENYLYLTRANSFERASE-RELATED"/>
    <property type="match status" value="1"/>
</dbReference>
<dbReference type="PANTHER" id="PTHR43523:SF2">
    <property type="entry name" value="GLUCOSE-1-PHOSPHATE ADENYLYLTRANSFERASE"/>
    <property type="match status" value="1"/>
</dbReference>
<feature type="domain" description="Nucleotidyl transferase" evidence="9">
    <location>
        <begin position="14"/>
        <end position="278"/>
    </location>
</feature>
<dbReference type="InterPro" id="IPR005835">
    <property type="entry name" value="NTP_transferase_dom"/>
</dbReference>
<evidence type="ECO:0000256" key="1">
    <source>
        <dbReference type="ARBA" id="ARBA00010443"/>
    </source>
</evidence>
<reference evidence="12" key="1">
    <citation type="journal article" date="2019" name="Int. J. Syst. Evol. Microbiol.">
        <title>The Global Catalogue of Microorganisms (GCM) 10K type strain sequencing project: providing services to taxonomists for standard genome sequencing and annotation.</title>
        <authorList>
            <consortium name="The Broad Institute Genomics Platform"/>
            <consortium name="The Broad Institute Genome Sequencing Center for Infectious Disease"/>
            <person name="Wu L."/>
            <person name="Ma J."/>
        </authorList>
    </citation>
    <scope>NUCLEOTIDE SEQUENCE [LARGE SCALE GENOMIC DNA]</scope>
    <source>
        <strain evidence="12">KCTC 52677</strain>
    </source>
</reference>
<keyword evidence="5" id="KW-0547">Nucleotide-binding</keyword>
<evidence type="ECO:0000256" key="3">
    <source>
        <dbReference type="ARBA" id="ARBA00022679"/>
    </source>
</evidence>
<sequence>MISSTSPLSRSCLAFVLAGGRGTRLHELTDDECKPAVSFAGSSRIIDFALANVLNSGLRHALVATQYRPARLVSHVRSRWRARFAVHGGSIETLSSGGDEQTGYRGTADAVYRNIAAIDARAPRHVLVLAADHIYQMDYERLLADHVASGADVTVAAEVVPVSLAHGFGILGTDGEGRIVEFAEKPAAPATLPDRPDRSLASMGIYVFDWPLLRAALTADAADPRSSRDFGRDVLPRLIAGGNAFAHRFAAPGDGGRPGYWRDVGTIDALHEANMDLLRGPGQGGLDLDGWPLHVGWMGERREGGSLVFPDSEPAGLVAQSVVGPRVVLGEGARVLRSVLMPGAVVERGVRICNCVVAPDARLSGALVIGEDAEEDARWFRRTPGGVVLVDRRMLDRRRETRRILQGWRSGPAAAVAAGGRLPLG</sequence>
<proteinExistence type="inferred from homology"/>
<name>A0ABV7DE84_9HYPH</name>
<dbReference type="PROSITE" id="PS00810">
    <property type="entry name" value="ADP_GLC_PYROPHOSPH_3"/>
    <property type="match status" value="1"/>
</dbReference>
<evidence type="ECO:0000313" key="12">
    <source>
        <dbReference type="Proteomes" id="UP001595377"/>
    </source>
</evidence>
<evidence type="ECO:0000256" key="6">
    <source>
        <dbReference type="ARBA" id="ARBA00022840"/>
    </source>
</evidence>
<dbReference type="SUPFAM" id="SSF51161">
    <property type="entry name" value="Trimeric LpxA-like enzymes"/>
    <property type="match status" value="1"/>
</dbReference>
<evidence type="ECO:0000256" key="8">
    <source>
        <dbReference type="ARBA" id="ARBA00023277"/>
    </source>
</evidence>
<dbReference type="Gene3D" id="2.160.10.10">
    <property type="entry name" value="Hexapeptide repeat proteins"/>
    <property type="match status" value="1"/>
</dbReference>
<evidence type="ECO:0000259" key="10">
    <source>
        <dbReference type="Pfam" id="PF24894"/>
    </source>
</evidence>
<dbReference type="CDD" id="cd02508">
    <property type="entry name" value="ADP_Glucose_PP"/>
    <property type="match status" value="1"/>
</dbReference>
<gene>
    <name evidence="11" type="ORF">ACFOHH_09100</name>
</gene>
<dbReference type="Pfam" id="PF00483">
    <property type="entry name" value="NTP_transferase"/>
    <property type="match status" value="1"/>
</dbReference>
<organism evidence="11 12">
    <name type="scientific">Shinella pollutisoli</name>
    <dbReference type="NCBI Taxonomy" id="2250594"/>
    <lineage>
        <taxon>Bacteria</taxon>
        <taxon>Pseudomonadati</taxon>
        <taxon>Pseudomonadota</taxon>
        <taxon>Alphaproteobacteria</taxon>
        <taxon>Hyphomicrobiales</taxon>
        <taxon>Rhizobiaceae</taxon>
        <taxon>Shinella</taxon>
    </lineage>
</organism>